<dbReference type="Proteomes" id="UP000199182">
    <property type="component" value="Unassembled WGS sequence"/>
</dbReference>
<evidence type="ECO:0000256" key="3">
    <source>
        <dbReference type="ARBA" id="ARBA00022475"/>
    </source>
</evidence>
<keyword evidence="6 19" id="KW-0812">Transmembrane</keyword>
<dbReference type="InterPro" id="IPR000829">
    <property type="entry name" value="DAGK"/>
</dbReference>
<proteinExistence type="inferred from homology"/>
<dbReference type="AlphaFoldDB" id="A0A1H0A446"/>
<keyword evidence="18" id="KW-0460">Magnesium</keyword>
<dbReference type="InterPro" id="IPR033717">
    <property type="entry name" value="UDPK"/>
</dbReference>
<dbReference type="Pfam" id="PF01219">
    <property type="entry name" value="DAGK_prokar"/>
    <property type="match status" value="1"/>
</dbReference>
<protein>
    <submittedName>
        <fullName evidence="20">Diacylglycerol kinase (ATP)</fullName>
    </submittedName>
</protein>
<dbReference type="GO" id="GO:0005886">
    <property type="term" value="C:plasma membrane"/>
    <property type="evidence" value="ECO:0007669"/>
    <property type="project" value="UniProtKB-SubCell"/>
</dbReference>
<gene>
    <name evidence="20" type="ORF">SAMN05192585_11512</name>
</gene>
<feature type="transmembrane region" description="Helical" evidence="19">
    <location>
        <begin position="97"/>
        <end position="120"/>
    </location>
</feature>
<feature type="transmembrane region" description="Helical" evidence="19">
    <location>
        <begin position="56"/>
        <end position="76"/>
    </location>
</feature>
<comment type="subcellular location">
    <subcellularLocation>
        <location evidence="1">Cell membrane</location>
        <topology evidence="1">Multi-pass membrane protein</topology>
    </subcellularLocation>
</comment>
<comment type="similarity">
    <text evidence="2">Belongs to the bacterial diacylglycerol kinase family.</text>
</comment>
<keyword evidence="9 17" id="KW-0067">ATP-binding</keyword>
<accession>A0A1H0A446</accession>
<feature type="transmembrane region" description="Helical" evidence="19">
    <location>
        <begin position="32"/>
        <end position="50"/>
    </location>
</feature>
<keyword evidence="13" id="KW-0594">Phospholipid biosynthesis</keyword>
<feature type="binding site" evidence="17">
    <location>
        <position position="77"/>
    </location>
    <ligand>
        <name>ATP</name>
        <dbReference type="ChEBI" id="CHEBI:30616"/>
    </ligand>
</feature>
<evidence type="ECO:0000256" key="2">
    <source>
        <dbReference type="ARBA" id="ARBA00005967"/>
    </source>
</evidence>
<sequence>MKNNERGLKGFVKSFQYAITGIISSIVSERNIRIHLVVTLYILYFSRFYSLSRAEYILLILTICFVIATEMLNTAIETVVDLVTDAYARLAKIAKDVAAGAVLVAAFSAVVVGVILFFDIGIIQNILLYFAASWVRVVLLLLSVAVAILFIVKAGRWANKAESSNNLNYGGKDAQNQK</sequence>
<feature type="binding site" evidence="17">
    <location>
        <begin position="95"/>
        <end position="96"/>
    </location>
    <ligand>
        <name>ATP</name>
        <dbReference type="ChEBI" id="CHEBI:30616"/>
    </ligand>
</feature>
<evidence type="ECO:0000256" key="16">
    <source>
        <dbReference type="PIRSR" id="PIRSR600829-2"/>
    </source>
</evidence>
<feature type="binding site" evidence="17">
    <location>
        <position position="17"/>
    </location>
    <ligand>
        <name>ATP</name>
        <dbReference type="ChEBI" id="CHEBI:30616"/>
    </ligand>
</feature>
<dbReference type="GO" id="GO:0016301">
    <property type="term" value="F:kinase activity"/>
    <property type="evidence" value="ECO:0007669"/>
    <property type="project" value="UniProtKB-KW"/>
</dbReference>
<dbReference type="OrthoDB" id="9789934at2"/>
<dbReference type="GO" id="GO:0005524">
    <property type="term" value="F:ATP binding"/>
    <property type="evidence" value="ECO:0007669"/>
    <property type="project" value="UniProtKB-KW"/>
</dbReference>
<feature type="transmembrane region" description="Helical" evidence="19">
    <location>
        <begin position="126"/>
        <end position="152"/>
    </location>
</feature>
<dbReference type="PANTHER" id="PTHR34299">
    <property type="entry name" value="DIACYLGLYCEROL KINASE"/>
    <property type="match status" value="1"/>
</dbReference>
<evidence type="ECO:0000256" key="4">
    <source>
        <dbReference type="ARBA" id="ARBA00022516"/>
    </source>
</evidence>
<keyword evidence="10 19" id="KW-1133">Transmembrane helix</keyword>
<keyword evidence="11" id="KW-0443">Lipid metabolism</keyword>
<keyword evidence="21" id="KW-1185">Reference proteome</keyword>
<evidence type="ECO:0000256" key="7">
    <source>
        <dbReference type="ARBA" id="ARBA00022741"/>
    </source>
</evidence>
<evidence type="ECO:0000256" key="15">
    <source>
        <dbReference type="PIRSR" id="PIRSR600829-1"/>
    </source>
</evidence>
<feature type="binding site" evidence="17">
    <location>
        <position position="29"/>
    </location>
    <ligand>
        <name>ATP</name>
        <dbReference type="ChEBI" id="CHEBI:30616"/>
    </ligand>
</feature>
<dbReference type="EMBL" id="FNID01000015">
    <property type="protein sequence ID" value="SDN27743.1"/>
    <property type="molecule type" value="Genomic_DNA"/>
</dbReference>
<evidence type="ECO:0000313" key="20">
    <source>
        <dbReference type="EMBL" id="SDN27743.1"/>
    </source>
</evidence>
<evidence type="ECO:0000256" key="10">
    <source>
        <dbReference type="ARBA" id="ARBA00022989"/>
    </source>
</evidence>
<dbReference type="Gene3D" id="1.10.287.3610">
    <property type="match status" value="1"/>
</dbReference>
<dbReference type="PROSITE" id="PS01069">
    <property type="entry name" value="DAGK_PROKAR"/>
    <property type="match status" value="1"/>
</dbReference>
<dbReference type="CDD" id="cd14265">
    <property type="entry name" value="UDPK_IM_like"/>
    <property type="match status" value="1"/>
</dbReference>
<keyword evidence="4" id="KW-0444">Lipid biosynthesis</keyword>
<dbReference type="PANTHER" id="PTHR34299:SF1">
    <property type="entry name" value="DIACYLGLYCEROL KINASE"/>
    <property type="match status" value="1"/>
</dbReference>
<evidence type="ECO:0000256" key="19">
    <source>
        <dbReference type="SAM" id="Phobius"/>
    </source>
</evidence>
<keyword evidence="18" id="KW-0479">Metal-binding</keyword>
<dbReference type="GO" id="GO:0008654">
    <property type="term" value="P:phospholipid biosynthetic process"/>
    <property type="evidence" value="ECO:0007669"/>
    <property type="project" value="UniProtKB-KW"/>
</dbReference>
<dbReference type="InterPro" id="IPR036945">
    <property type="entry name" value="DAGK_sf"/>
</dbReference>
<keyword evidence="3" id="KW-1003">Cell membrane</keyword>
<organism evidence="20 21">
    <name type="scientific">Acetanaerobacterium elongatum</name>
    <dbReference type="NCBI Taxonomy" id="258515"/>
    <lineage>
        <taxon>Bacteria</taxon>
        <taxon>Bacillati</taxon>
        <taxon>Bacillota</taxon>
        <taxon>Clostridia</taxon>
        <taxon>Eubacteriales</taxon>
        <taxon>Oscillospiraceae</taxon>
        <taxon>Acetanaerobacterium</taxon>
    </lineage>
</organism>
<dbReference type="GO" id="GO:0046872">
    <property type="term" value="F:metal ion binding"/>
    <property type="evidence" value="ECO:0007669"/>
    <property type="project" value="UniProtKB-KW"/>
</dbReference>
<feature type="binding site" evidence="16">
    <location>
        <position position="70"/>
    </location>
    <ligand>
        <name>substrate</name>
    </ligand>
</feature>
<comment type="cofactor">
    <cofactor evidence="18">
        <name>Mg(2+)</name>
        <dbReference type="ChEBI" id="CHEBI:18420"/>
    </cofactor>
    <text evidence="18">Mn(2+), Zn(2+), Cd(2+) and Co(2+) support activity to lesser extents.</text>
</comment>
<reference evidence="20 21" key="1">
    <citation type="submission" date="2016-10" db="EMBL/GenBank/DDBJ databases">
        <authorList>
            <person name="de Groot N.N."/>
        </authorList>
    </citation>
    <scope>NUCLEOTIDE SEQUENCE [LARGE SCALE GENOMIC DNA]</scope>
    <source>
        <strain evidence="20 21">CGMCC 1.5012</strain>
    </source>
</reference>
<evidence type="ECO:0000256" key="12">
    <source>
        <dbReference type="ARBA" id="ARBA00023136"/>
    </source>
</evidence>
<keyword evidence="7 17" id="KW-0547">Nucleotide-binding</keyword>
<evidence type="ECO:0000256" key="17">
    <source>
        <dbReference type="PIRSR" id="PIRSR600829-3"/>
    </source>
</evidence>
<feature type="binding site" evidence="18">
    <location>
        <position position="77"/>
    </location>
    <ligand>
        <name>a divalent metal cation</name>
        <dbReference type="ChEBI" id="CHEBI:60240"/>
    </ligand>
</feature>
<evidence type="ECO:0000256" key="11">
    <source>
        <dbReference type="ARBA" id="ARBA00023098"/>
    </source>
</evidence>
<keyword evidence="12 19" id="KW-0472">Membrane</keyword>
<evidence type="ECO:0000256" key="13">
    <source>
        <dbReference type="ARBA" id="ARBA00023209"/>
    </source>
</evidence>
<evidence type="ECO:0000313" key="21">
    <source>
        <dbReference type="Proteomes" id="UP000199182"/>
    </source>
</evidence>
<keyword evidence="5" id="KW-0808">Transferase</keyword>
<keyword evidence="8 20" id="KW-0418">Kinase</keyword>
<name>A0A1H0A446_9FIRM</name>
<dbReference type="STRING" id="258515.SAMN05192585_11512"/>
<evidence type="ECO:0000256" key="6">
    <source>
        <dbReference type="ARBA" id="ARBA00022692"/>
    </source>
</evidence>
<evidence type="ECO:0000256" key="5">
    <source>
        <dbReference type="ARBA" id="ARBA00022679"/>
    </source>
</evidence>
<evidence type="ECO:0000256" key="18">
    <source>
        <dbReference type="PIRSR" id="PIRSR600829-4"/>
    </source>
</evidence>
<feature type="active site" description="Proton acceptor" evidence="15">
    <location>
        <position position="70"/>
    </location>
</feature>
<evidence type="ECO:0000256" key="1">
    <source>
        <dbReference type="ARBA" id="ARBA00004651"/>
    </source>
</evidence>
<evidence type="ECO:0000256" key="9">
    <source>
        <dbReference type="ARBA" id="ARBA00022840"/>
    </source>
</evidence>
<keyword evidence="14" id="KW-1208">Phospholipid metabolism</keyword>
<evidence type="ECO:0000256" key="8">
    <source>
        <dbReference type="ARBA" id="ARBA00022777"/>
    </source>
</evidence>
<dbReference type="RefSeq" id="WP_092639907.1">
    <property type="nucleotide sequence ID" value="NZ_FNID01000015.1"/>
</dbReference>
<feature type="binding site" evidence="18">
    <location>
        <position position="29"/>
    </location>
    <ligand>
        <name>a divalent metal cation</name>
        <dbReference type="ChEBI" id="CHEBI:60240"/>
    </ligand>
</feature>
<evidence type="ECO:0000256" key="14">
    <source>
        <dbReference type="ARBA" id="ARBA00023264"/>
    </source>
</evidence>